<dbReference type="EMBL" id="LR904679">
    <property type="protein sequence ID" value="CAD7253015.1"/>
    <property type="molecule type" value="Genomic_DNA"/>
</dbReference>
<proteinExistence type="predicted"/>
<dbReference type="AlphaFoldDB" id="A0A7R9AFN8"/>
<keyword evidence="3" id="KW-1185">Reference proteome</keyword>
<reference evidence="2" key="1">
    <citation type="submission" date="2020-11" db="EMBL/GenBank/DDBJ databases">
        <authorList>
            <person name="Tran Van P."/>
        </authorList>
    </citation>
    <scope>NUCLEOTIDE SEQUENCE</scope>
</reference>
<name>A0A7R9AFN8_9CRUS</name>
<evidence type="ECO:0000313" key="2">
    <source>
        <dbReference type="EMBL" id="CAD7253015.1"/>
    </source>
</evidence>
<accession>A0A7R9AFN8</accession>
<dbReference type="Proteomes" id="UP000677054">
    <property type="component" value="Unassembled WGS sequence"/>
</dbReference>
<sequence length="172" mass="19523">MERIATSRVWPVASAVILQEEGLIHIELAVVDGPLEIVFEDVTVEDDVEIKRTFRSSHPKKTPPSSPDCSCLQQGFRGRRDQEDLQEQSSQEDPPSSPDCSFLQQVCVHVLSREDVEIKRTFRSSHPKRTPHLRRTPPVSSKFTLSLSSTLFLMFPQFPLTSHNPPSFWGLN</sequence>
<evidence type="ECO:0000313" key="3">
    <source>
        <dbReference type="Proteomes" id="UP000677054"/>
    </source>
</evidence>
<organism evidence="2">
    <name type="scientific">Darwinula stevensoni</name>
    <dbReference type="NCBI Taxonomy" id="69355"/>
    <lineage>
        <taxon>Eukaryota</taxon>
        <taxon>Metazoa</taxon>
        <taxon>Ecdysozoa</taxon>
        <taxon>Arthropoda</taxon>
        <taxon>Crustacea</taxon>
        <taxon>Oligostraca</taxon>
        <taxon>Ostracoda</taxon>
        <taxon>Podocopa</taxon>
        <taxon>Podocopida</taxon>
        <taxon>Darwinulocopina</taxon>
        <taxon>Darwinuloidea</taxon>
        <taxon>Darwinulidae</taxon>
        <taxon>Darwinula</taxon>
    </lineage>
</organism>
<evidence type="ECO:0000256" key="1">
    <source>
        <dbReference type="SAM" id="MobiDB-lite"/>
    </source>
</evidence>
<protein>
    <submittedName>
        <fullName evidence="2">Uncharacterized protein</fullName>
    </submittedName>
</protein>
<gene>
    <name evidence="2" type="ORF">DSTB1V02_LOCUS12766</name>
</gene>
<dbReference type="EMBL" id="CAJPEV010005162">
    <property type="protein sequence ID" value="CAG0902833.1"/>
    <property type="molecule type" value="Genomic_DNA"/>
</dbReference>
<feature type="region of interest" description="Disordered" evidence="1">
    <location>
        <begin position="54"/>
        <end position="100"/>
    </location>
</feature>